<evidence type="ECO:0000313" key="2">
    <source>
        <dbReference type="Proteomes" id="UP000059074"/>
    </source>
</evidence>
<sequence>MALLLTDARAPTANGRKGVVKACTVSRGCLKLLSSSTRGWGAIMAHS</sequence>
<dbReference type="PATRIC" id="fig|121290.4.peg.1359"/>
<keyword evidence="2" id="KW-1185">Reference proteome</keyword>
<dbReference type="AlphaFoldDB" id="A0A120CV10"/>
<reference evidence="1 2" key="1">
    <citation type="submission" date="2015-10" db="EMBL/GenBank/DDBJ databases">
        <title>Transcriptomic analysis of a linuron degrading triple-species bacterial consortium.</title>
        <authorList>
            <person name="Albers P."/>
        </authorList>
    </citation>
    <scope>NUCLEOTIDE SEQUENCE [LARGE SCALE GENOMIC DNA]</scope>
    <source>
        <strain evidence="1 2">WDL6</strain>
    </source>
</reference>
<accession>A0A120CV10</accession>
<evidence type="ECO:0000313" key="1">
    <source>
        <dbReference type="EMBL" id="KWT67080.1"/>
    </source>
</evidence>
<name>A0A120CV10_HYPSL</name>
<dbReference type="Proteomes" id="UP000059074">
    <property type="component" value="Unassembled WGS sequence"/>
</dbReference>
<dbReference type="STRING" id="121290.APY04_2067"/>
<comment type="caution">
    <text evidence="1">The sequence shown here is derived from an EMBL/GenBank/DDBJ whole genome shotgun (WGS) entry which is preliminary data.</text>
</comment>
<organism evidence="1 2">
    <name type="scientific">Hyphomicrobium sulfonivorans</name>
    <dbReference type="NCBI Taxonomy" id="121290"/>
    <lineage>
        <taxon>Bacteria</taxon>
        <taxon>Pseudomonadati</taxon>
        <taxon>Pseudomonadota</taxon>
        <taxon>Alphaproteobacteria</taxon>
        <taxon>Hyphomicrobiales</taxon>
        <taxon>Hyphomicrobiaceae</taxon>
        <taxon>Hyphomicrobium</taxon>
    </lineage>
</organism>
<proteinExistence type="predicted"/>
<gene>
    <name evidence="1" type="ORF">APY04_2067</name>
</gene>
<protein>
    <submittedName>
        <fullName evidence="1">Uncharacterized protein</fullName>
    </submittedName>
</protein>
<dbReference type="EMBL" id="LMTR01000066">
    <property type="protein sequence ID" value="KWT67080.1"/>
    <property type="molecule type" value="Genomic_DNA"/>
</dbReference>